<dbReference type="Gene3D" id="3.40.309.10">
    <property type="entry name" value="Aldehyde Dehydrogenase, Chain A, domain 2"/>
    <property type="match status" value="1"/>
</dbReference>
<dbReference type="CDD" id="cd07100">
    <property type="entry name" value="ALDH_SSADH1_GabD1"/>
    <property type="match status" value="1"/>
</dbReference>
<sequence>MKTNTATIKTYNPFNGNHLETYTVNSKSDLQEKLAFADTTFKTWKQVEITKRFELLQNLANEIFKNKSELSQLITKEMGKPILESEAEIEKCNFLIDFYIKNAVQFLQDDIIKTDAHESFISYDPLGCILAIMPWNYPFWQVFRFAIPTLTAGNVALLKHASNVTGCALAIEKLFKDAGFPEGCFQTLITDHDAIENLMEDEVVKAVSLTGSEKAGRKIAELAGKNLKSSLLELGGNNACIILKDADLDAHIDTIVSARMQNSGQSCIAAKRFIVVEEIYDDFIQKFISKTEHLKYGNPTDKDTTISCLAREDLAETLEKQVEKSIKLGAKVVIGNKRDGAYYHPTVITDVTPEMPIFKEETFGPVAAVIKVKSEDEAYKTASNSTFGLGTMVFTKDYKRASKQISKIEDGAFFINSMVKSDPRLPFGGTKNSGFGRELSKEGMLAFVNKKTVYINQ</sequence>
<feature type="domain" description="Aldehyde dehydrogenase" evidence="6">
    <location>
        <begin position="4"/>
        <end position="453"/>
    </location>
</feature>
<dbReference type="PANTHER" id="PTHR43217">
    <property type="entry name" value="SUCCINATE SEMIALDEHYDE DEHYDROGENASE [NAD(P)+] SAD"/>
    <property type="match status" value="1"/>
</dbReference>
<dbReference type="EMBL" id="JASDDK010000002">
    <property type="protein sequence ID" value="MDN3492354.1"/>
    <property type="molecule type" value="Genomic_DNA"/>
</dbReference>
<comment type="caution">
    <text evidence="7">The sequence shown here is derived from an EMBL/GenBank/DDBJ whole genome shotgun (WGS) entry which is preliminary data.</text>
</comment>
<evidence type="ECO:0000256" key="4">
    <source>
        <dbReference type="PROSITE-ProRule" id="PRU10007"/>
    </source>
</evidence>
<dbReference type="InterPro" id="IPR016162">
    <property type="entry name" value="Ald_DH_N"/>
</dbReference>
<evidence type="ECO:0000313" key="8">
    <source>
        <dbReference type="Proteomes" id="UP001231197"/>
    </source>
</evidence>
<dbReference type="InterPro" id="IPR015590">
    <property type="entry name" value="Aldehyde_DH_dom"/>
</dbReference>
<dbReference type="Pfam" id="PF00171">
    <property type="entry name" value="Aldedh"/>
    <property type="match status" value="1"/>
</dbReference>
<dbReference type="InterPro" id="IPR044148">
    <property type="entry name" value="ALDH_GabD1-like"/>
</dbReference>
<dbReference type="PANTHER" id="PTHR43217:SF1">
    <property type="entry name" value="SUCCINATE SEMIALDEHYDE DEHYDROGENASE [NAD(P)+] SAD"/>
    <property type="match status" value="1"/>
</dbReference>
<dbReference type="InterPro" id="IPR016161">
    <property type="entry name" value="Ald_DH/histidinol_DH"/>
</dbReference>
<evidence type="ECO:0000256" key="3">
    <source>
        <dbReference type="ARBA" id="ARBA00023002"/>
    </source>
</evidence>
<reference evidence="7 8" key="1">
    <citation type="journal article" date="2023" name="Int. J. Syst. Evol. Microbiol.">
        <title>Winogradskyella bathintestinalis sp. nov., isolated from the intestine of the deep-sea loosejaw dragonfish, Malacosteus niger.</title>
        <authorList>
            <person name="Uniacke-Lowe S."/>
            <person name="Johnson C.N."/>
            <person name="Stanton C."/>
            <person name="Hill C."/>
            <person name="Ross P."/>
        </authorList>
    </citation>
    <scope>NUCLEOTIDE SEQUENCE [LARGE SCALE GENOMIC DNA]</scope>
    <source>
        <strain evidence="7 8">APC 3343</strain>
    </source>
</reference>
<organism evidence="7 8">
    <name type="scientific">Winogradskyella bathintestinalis</name>
    <dbReference type="NCBI Taxonomy" id="3035208"/>
    <lineage>
        <taxon>Bacteria</taxon>
        <taxon>Pseudomonadati</taxon>
        <taxon>Bacteroidota</taxon>
        <taxon>Flavobacteriia</taxon>
        <taxon>Flavobacteriales</taxon>
        <taxon>Flavobacteriaceae</taxon>
        <taxon>Winogradskyella</taxon>
    </lineage>
</organism>
<protein>
    <submittedName>
        <fullName evidence="7">NAD-dependent succinate-semialdehyde dehydrogenase</fullName>
    </submittedName>
</protein>
<dbReference type="Proteomes" id="UP001231197">
    <property type="component" value="Unassembled WGS sequence"/>
</dbReference>
<evidence type="ECO:0000256" key="2">
    <source>
        <dbReference type="ARBA" id="ARBA00022857"/>
    </source>
</evidence>
<dbReference type="InterPro" id="IPR029510">
    <property type="entry name" value="Ald_DH_CS_GLU"/>
</dbReference>
<evidence type="ECO:0000313" key="7">
    <source>
        <dbReference type="EMBL" id="MDN3492354.1"/>
    </source>
</evidence>
<proteinExistence type="inferred from homology"/>
<keyword evidence="2" id="KW-0521">NADP</keyword>
<evidence type="ECO:0000259" key="6">
    <source>
        <dbReference type="Pfam" id="PF00171"/>
    </source>
</evidence>
<dbReference type="PROSITE" id="PS00687">
    <property type="entry name" value="ALDEHYDE_DEHYDR_GLU"/>
    <property type="match status" value="1"/>
</dbReference>
<feature type="active site" evidence="4">
    <location>
        <position position="233"/>
    </location>
</feature>
<evidence type="ECO:0000256" key="5">
    <source>
        <dbReference type="RuleBase" id="RU003345"/>
    </source>
</evidence>
<dbReference type="RefSeq" id="WP_290206049.1">
    <property type="nucleotide sequence ID" value="NZ_JASDDK010000002.1"/>
</dbReference>
<gene>
    <name evidence="7" type="ORF">QMA06_06450</name>
</gene>
<accession>A0ABT7ZU60</accession>
<comment type="similarity">
    <text evidence="1 5">Belongs to the aldehyde dehydrogenase family.</text>
</comment>
<dbReference type="Gene3D" id="3.40.605.10">
    <property type="entry name" value="Aldehyde Dehydrogenase, Chain A, domain 1"/>
    <property type="match status" value="1"/>
</dbReference>
<evidence type="ECO:0000256" key="1">
    <source>
        <dbReference type="ARBA" id="ARBA00009986"/>
    </source>
</evidence>
<keyword evidence="3 5" id="KW-0560">Oxidoreductase</keyword>
<dbReference type="InterPro" id="IPR047110">
    <property type="entry name" value="GABD/Sad-like"/>
</dbReference>
<name>A0ABT7ZU60_9FLAO</name>
<dbReference type="SUPFAM" id="SSF53720">
    <property type="entry name" value="ALDH-like"/>
    <property type="match status" value="1"/>
</dbReference>
<dbReference type="InterPro" id="IPR016163">
    <property type="entry name" value="Ald_DH_C"/>
</dbReference>
<keyword evidence="8" id="KW-1185">Reference proteome</keyword>